<evidence type="ECO:0000313" key="4">
    <source>
        <dbReference type="Proteomes" id="UP000462449"/>
    </source>
</evidence>
<gene>
    <name evidence="2" type="ORF">DWB62_014680</name>
    <name evidence="1" type="ORF">GNY23_14680</name>
</gene>
<organism evidence="1 4">
    <name type="scientific">Labilibaculum euxinus</name>
    <dbReference type="NCBI Taxonomy" id="2686357"/>
    <lineage>
        <taxon>Bacteria</taxon>
        <taxon>Pseudomonadati</taxon>
        <taxon>Bacteroidota</taxon>
        <taxon>Bacteroidia</taxon>
        <taxon>Marinilabiliales</taxon>
        <taxon>Marinifilaceae</taxon>
        <taxon>Labilibaculum</taxon>
    </lineage>
</organism>
<keyword evidence="3" id="KW-1185">Reference proteome</keyword>
<sequence length="45" mass="5045">MDNLPKEIADAIKNGMEENQLIKIATRLLEKGDQENAAKVLDFCI</sequence>
<evidence type="ECO:0000313" key="1">
    <source>
        <dbReference type="EMBL" id="MUP39063.1"/>
    </source>
</evidence>
<comment type="caution">
    <text evidence="1">The sequence shown here is derived from an EMBL/GenBank/DDBJ whole genome shotgun (WGS) entry which is preliminary data.</text>
</comment>
<evidence type="ECO:0000313" key="3">
    <source>
        <dbReference type="Proteomes" id="UP000285951"/>
    </source>
</evidence>
<dbReference type="EMBL" id="WOTW01000039">
    <property type="protein sequence ID" value="MUP39063.1"/>
    <property type="molecule type" value="Genomic_DNA"/>
</dbReference>
<dbReference type="Proteomes" id="UP000285951">
    <property type="component" value="Unassembled WGS sequence"/>
</dbReference>
<dbReference type="AlphaFoldDB" id="A0A7M4D8T4"/>
<accession>A0A7M4D8T4</accession>
<evidence type="ECO:0000313" key="2">
    <source>
        <dbReference type="EMBL" id="MVB08268.1"/>
    </source>
</evidence>
<reference evidence="2 3" key="1">
    <citation type="submission" date="2019-11" db="EMBL/GenBank/DDBJ databases">
        <title>Draft genome sequence of Labilibaculum sp. strain SYP isolated from Black Sea.</title>
        <authorList>
            <person name="Yadav S."/>
            <person name="Villanueva L."/>
        </authorList>
    </citation>
    <scope>NUCLEOTIDE SEQUENCE [LARGE SCALE GENOMIC DNA]</scope>
    <source>
        <strain evidence="2 3">44</strain>
    </source>
</reference>
<reference evidence="1 4" key="2">
    <citation type="submission" date="2019-12" db="EMBL/GenBank/DDBJ databases">
        <title>Draft genome sequence of Labilibaculum sp. strain 44 isolated from deep waters of Black Sea.</title>
        <authorList>
            <person name="Yadav S."/>
            <person name="Villanueva L."/>
        </authorList>
    </citation>
    <scope>NUCLEOTIDE SEQUENCE [LARGE SCALE GENOMIC DNA]</scope>
    <source>
        <strain evidence="1 4">44</strain>
    </source>
</reference>
<name>A0A7M4D8T4_9BACT</name>
<protein>
    <submittedName>
        <fullName evidence="1">Uncharacterized protein</fullName>
    </submittedName>
</protein>
<dbReference type="EMBL" id="QTZN02000039">
    <property type="protein sequence ID" value="MVB08268.1"/>
    <property type="molecule type" value="Genomic_DNA"/>
</dbReference>
<proteinExistence type="predicted"/>
<dbReference type="RefSeq" id="WP_154675814.1">
    <property type="nucleotide sequence ID" value="NZ_JAVCNR010000017.1"/>
</dbReference>
<dbReference type="Proteomes" id="UP000462449">
    <property type="component" value="Unassembled WGS sequence"/>
</dbReference>
<dbReference type="OrthoDB" id="1123009at2"/>